<keyword evidence="2" id="KW-0479">Metal-binding</keyword>
<dbReference type="RefSeq" id="WP_274585291.1">
    <property type="nucleotide sequence ID" value="NZ_CP145811.1"/>
</dbReference>
<dbReference type="Gene3D" id="3.40.630.10">
    <property type="entry name" value="Zn peptidases"/>
    <property type="match status" value="1"/>
</dbReference>
<feature type="binding site" evidence="2">
    <location>
        <position position="102"/>
    </location>
    <ligand>
        <name>Mn(2+)</name>
        <dbReference type="ChEBI" id="CHEBI:29035"/>
        <label>2</label>
    </ligand>
</feature>
<dbReference type="EMBL" id="CP146598">
    <property type="protein sequence ID" value="WWY02241.1"/>
    <property type="molecule type" value="Genomic_DNA"/>
</dbReference>
<dbReference type="SUPFAM" id="SSF55031">
    <property type="entry name" value="Bacterial exopeptidase dimerisation domain"/>
    <property type="match status" value="1"/>
</dbReference>
<evidence type="ECO:0000313" key="4">
    <source>
        <dbReference type="EMBL" id="MDD9328192.1"/>
    </source>
</evidence>
<name>A0A9X4E264_9NEIS</name>
<proteinExistence type="predicted"/>
<dbReference type="SUPFAM" id="SSF53187">
    <property type="entry name" value="Zn-dependent exopeptidases"/>
    <property type="match status" value="1"/>
</dbReference>
<dbReference type="Proteomes" id="UP001149607">
    <property type="component" value="Chromosome"/>
</dbReference>
<evidence type="ECO:0000313" key="6">
    <source>
        <dbReference type="Proteomes" id="UP001149607"/>
    </source>
</evidence>
<dbReference type="NCBIfam" id="TIGR01891">
    <property type="entry name" value="amidohydrolases"/>
    <property type="match status" value="1"/>
</dbReference>
<dbReference type="Gene3D" id="3.30.70.360">
    <property type="match status" value="1"/>
</dbReference>
<keyword evidence="2" id="KW-0464">Manganese</keyword>
<gene>
    <name evidence="4" type="ORF">ORY91_001610</name>
    <name evidence="5" type="ORF">V9W64_05710</name>
</gene>
<dbReference type="InterPro" id="IPR036264">
    <property type="entry name" value="Bact_exopeptidase_dim_dom"/>
</dbReference>
<keyword evidence="6" id="KW-1185">Reference proteome</keyword>
<organism evidence="4">
    <name type="scientific">Neisseria leonii</name>
    <dbReference type="NCBI Taxonomy" id="2995413"/>
    <lineage>
        <taxon>Bacteria</taxon>
        <taxon>Pseudomonadati</taxon>
        <taxon>Pseudomonadota</taxon>
        <taxon>Betaproteobacteria</taxon>
        <taxon>Neisseriales</taxon>
        <taxon>Neisseriaceae</taxon>
        <taxon>Neisseria</taxon>
    </lineage>
</organism>
<keyword evidence="1" id="KW-0378">Hydrolase</keyword>
<dbReference type="InterPro" id="IPR011650">
    <property type="entry name" value="Peptidase_M20_dimer"/>
</dbReference>
<dbReference type="PANTHER" id="PTHR11014:SF63">
    <property type="entry name" value="METALLOPEPTIDASE, PUTATIVE (AFU_ORTHOLOGUE AFUA_6G09600)-RELATED"/>
    <property type="match status" value="1"/>
</dbReference>
<dbReference type="InterPro" id="IPR017439">
    <property type="entry name" value="Amidohydrolase"/>
</dbReference>
<dbReference type="CDD" id="cd03886">
    <property type="entry name" value="M20_Acy1"/>
    <property type="match status" value="1"/>
</dbReference>
<evidence type="ECO:0000256" key="2">
    <source>
        <dbReference type="PIRSR" id="PIRSR005962-1"/>
    </source>
</evidence>
<dbReference type="FunFam" id="3.30.70.360:FF:000001">
    <property type="entry name" value="N-acetyldiaminopimelate deacetylase"/>
    <property type="match status" value="1"/>
</dbReference>
<evidence type="ECO:0000259" key="3">
    <source>
        <dbReference type="Pfam" id="PF07687"/>
    </source>
</evidence>
<sequence length="391" mass="41455">MQIQLTEADKAYLARIRRTIHAKPELAFEEYETSALIQAELAASGIEVQTGFAGTGVVGILRGAADGPVIGLRADMDALPVAEQTGAAFSSTRAGVMHACGHDAHTAMLLTAARILARQRADWHGTVKFIFQPAEEMRAGGKKLIADGALRDPDIDCVYGFHVWPDLPAGVIGLRHGALMASMDAFEVVLTGIGGHGAAPHQGIDAMVGGAHLITALQSIAGRETDPLDAVVVSVGEMSAGRGSNIIAEQARILGNIRTVRPQTRRQVLAAFERIVGGVAAAFRLRHEIRYTADYPVTFNHDSHVDFARTAFQTAFGAESVRLLEQPSMASEDFAYYLEQVPGAFMFLGVGDGAGGSYKLHHECFLPSETALYHGVAAYLALVANGAAQAA</sequence>
<dbReference type="InterPro" id="IPR002933">
    <property type="entry name" value="Peptidase_M20"/>
</dbReference>
<reference evidence="5" key="2">
    <citation type="submission" date="2024-02" db="EMBL/GenBank/DDBJ databases">
        <title>Neisseria leonii sp. nov.</title>
        <authorList>
            <person name="Boutroux M."/>
            <person name="Favre-Rochex S."/>
            <person name="Gorgette O."/>
            <person name="Touak G."/>
            <person name="Muhle E."/>
            <person name="Chesneau O."/>
            <person name="Clermont D."/>
            <person name="Rahi P."/>
        </authorList>
    </citation>
    <scope>NUCLEOTIDE SEQUENCE</scope>
    <source>
        <strain evidence="5">51.81</strain>
    </source>
</reference>
<dbReference type="EMBL" id="JAPQFL010000004">
    <property type="protein sequence ID" value="MDD9328192.1"/>
    <property type="molecule type" value="Genomic_DNA"/>
</dbReference>
<feature type="domain" description="Peptidase M20 dimerisation" evidence="3">
    <location>
        <begin position="186"/>
        <end position="277"/>
    </location>
</feature>
<accession>A0A9X4E264</accession>
<feature type="binding site" evidence="2">
    <location>
        <position position="100"/>
    </location>
    <ligand>
        <name>Mn(2+)</name>
        <dbReference type="ChEBI" id="CHEBI:29035"/>
        <label>2</label>
    </ligand>
</feature>
<dbReference type="PIRSF" id="PIRSF005962">
    <property type="entry name" value="Pept_M20D_amidohydro"/>
    <property type="match status" value="1"/>
</dbReference>
<dbReference type="PANTHER" id="PTHR11014">
    <property type="entry name" value="PEPTIDASE M20 FAMILY MEMBER"/>
    <property type="match status" value="1"/>
</dbReference>
<dbReference type="AlphaFoldDB" id="A0A9X4E264"/>
<dbReference type="GO" id="GO:0019877">
    <property type="term" value="P:diaminopimelate biosynthetic process"/>
    <property type="evidence" value="ECO:0007669"/>
    <property type="project" value="UniProtKB-ARBA"/>
</dbReference>
<reference evidence="4" key="1">
    <citation type="submission" date="2022-10" db="EMBL/GenBank/DDBJ databases">
        <authorList>
            <person name="Boutroux M."/>
        </authorList>
    </citation>
    <scope>NUCLEOTIDE SEQUENCE</scope>
    <source>
        <strain evidence="4">51.81</strain>
    </source>
</reference>
<dbReference type="Pfam" id="PF01546">
    <property type="entry name" value="Peptidase_M20"/>
    <property type="match status" value="1"/>
</dbReference>
<evidence type="ECO:0000256" key="1">
    <source>
        <dbReference type="ARBA" id="ARBA00022801"/>
    </source>
</evidence>
<feature type="binding site" evidence="2">
    <location>
        <position position="361"/>
    </location>
    <ligand>
        <name>Mn(2+)</name>
        <dbReference type="ChEBI" id="CHEBI:29035"/>
        <label>2</label>
    </ligand>
</feature>
<comment type="cofactor">
    <cofactor evidence="2">
        <name>Mn(2+)</name>
        <dbReference type="ChEBI" id="CHEBI:29035"/>
    </cofactor>
    <text evidence="2">The Mn(2+) ion enhances activity.</text>
</comment>
<evidence type="ECO:0000313" key="5">
    <source>
        <dbReference type="EMBL" id="WWY02241.1"/>
    </source>
</evidence>
<dbReference type="GO" id="GO:0050118">
    <property type="term" value="F:N-acetyldiaminopimelate deacetylase activity"/>
    <property type="evidence" value="ECO:0007669"/>
    <property type="project" value="UniProtKB-ARBA"/>
</dbReference>
<dbReference type="GO" id="GO:0046872">
    <property type="term" value="F:metal ion binding"/>
    <property type="evidence" value="ECO:0007669"/>
    <property type="project" value="UniProtKB-KW"/>
</dbReference>
<protein>
    <submittedName>
        <fullName evidence="4">M20 family metallopeptidase</fullName>
    </submittedName>
</protein>
<dbReference type="Pfam" id="PF07687">
    <property type="entry name" value="M20_dimer"/>
    <property type="match status" value="1"/>
</dbReference>
<feature type="binding site" evidence="2">
    <location>
        <position position="162"/>
    </location>
    <ligand>
        <name>Mn(2+)</name>
        <dbReference type="ChEBI" id="CHEBI:29035"/>
        <label>2</label>
    </ligand>
</feature>
<feature type="binding site" evidence="2">
    <location>
        <position position="136"/>
    </location>
    <ligand>
        <name>Mn(2+)</name>
        <dbReference type="ChEBI" id="CHEBI:29035"/>
        <label>2</label>
    </ligand>
</feature>